<dbReference type="PANTHER" id="PTHR48081">
    <property type="entry name" value="AB HYDROLASE SUPERFAMILY PROTEIN C4A8.06C"/>
    <property type="match status" value="1"/>
</dbReference>
<evidence type="ECO:0000256" key="1">
    <source>
        <dbReference type="ARBA" id="ARBA00022801"/>
    </source>
</evidence>
<sequence length="175" mass="19269">MPDFSKYQGPSEEWKEFVKANPLPAPNLALSPQALRAATNALRVKISQAELECKVTWRDYSVLTRDQCNIIVRVYRPNHASTTAPLPVYLFFHGGGHLFGTIETEDAACARVADRAGILVANVGYRHTPEFTHPTQVHDALDAFAWLGAHIDAIGGDRTLVIVGGISAVHVWQRL</sequence>
<gene>
    <name evidence="3" type="ORF">Sste5346_003873</name>
</gene>
<dbReference type="Proteomes" id="UP001583186">
    <property type="component" value="Unassembled WGS sequence"/>
</dbReference>
<evidence type="ECO:0000313" key="3">
    <source>
        <dbReference type="EMBL" id="KAL1898015.1"/>
    </source>
</evidence>
<keyword evidence="4" id="KW-1185">Reference proteome</keyword>
<dbReference type="InterPro" id="IPR013094">
    <property type="entry name" value="AB_hydrolase_3"/>
</dbReference>
<protein>
    <recommendedName>
        <fullName evidence="2">Alpha/beta hydrolase fold-3 domain-containing protein</fullName>
    </recommendedName>
</protein>
<accession>A0ABR3ZBG4</accession>
<dbReference type="EMBL" id="JAWCUI010000017">
    <property type="protein sequence ID" value="KAL1898015.1"/>
    <property type="molecule type" value="Genomic_DNA"/>
</dbReference>
<evidence type="ECO:0000313" key="4">
    <source>
        <dbReference type="Proteomes" id="UP001583186"/>
    </source>
</evidence>
<keyword evidence="1" id="KW-0378">Hydrolase</keyword>
<reference evidence="3 4" key="1">
    <citation type="journal article" date="2024" name="IMA Fungus">
        <title>IMA Genome - F19 : A genome assembly and annotation guide to empower mycologists, including annotated draft genome sequences of Ceratocystis pirilliformis, Diaporthe australafricana, Fusarium ophioides, Paecilomyces lecythidis, and Sporothrix stenoceras.</title>
        <authorList>
            <person name="Aylward J."/>
            <person name="Wilson A.M."/>
            <person name="Visagie C.M."/>
            <person name="Spraker J."/>
            <person name="Barnes I."/>
            <person name="Buitendag C."/>
            <person name="Ceriani C."/>
            <person name="Del Mar Angel L."/>
            <person name="du Plessis D."/>
            <person name="Fuchs T."/>
            <person name="Gasser K."/>
            <person name="Kramer D."/>
            <person name="Li W."/>
            <person name="Munsamy K."/>
            <person name="Piso A."/>
            <person name="Price J.L."/>
            <person name="Sonnekus B."/>
            <person name="Thomas C."/>
            <person name="van der Nest A."/>
            <person name="van Dijk A."/>
            <person name="van Heerden A."/>
            <person name="van Vuuren N."/>
            <person name="Yilmaz N."/>
            <person name="Duong T.A."/>
            <person name="van der Merwe N.A."/>
            <person name="Wingfield M.J."/>
            <person name="Wingfield B.D."/>
        </authorList>
    </citation>
    <scope>NUCLEOTIDE SEQUENCE [LARGE SCALE GENOMIC DNA]</scope>
    <source>
        <strain evidence="3 4">CMW 5346</strain>
    </source>
</reference>
<dbReference type="InterPro" id="IPR029058">
    <property type="entry name" value="AB_hydrolase_fold"/>
</dbReference>
<comment type="caution">
    <text evidence="3">The sequence shown here is derived from an EMBL/GenBank/DDBJ whole genome shotgun (WGS) entry which is preliminary data.</text>
</comment>
<dbReference type="Gene3D" id="3.40.50.1820">
    <property type="entry name" value="alpha/beta hydrolase"/>
    <property type="match status" value="1"/>
</dbReference>
<dbReference type="Pfam" id="PF07859">
    <property type="entry name" value="Abhydrolase_3"/>
    <property type="match status" value="1"/>
</dbReference>
<dbReference type="SUPFAM" id="SSF53474">
    <property type="entry name" value="alpha/beta-Hydrolases"/>
    <property type="match status" value="1"/>
</dbReference>
<feature type="domain" description="Alpha/beta hydrolase fold-3" evidence="2">
    <location>
        <begin position="90"/>
        <end position="168"/>
    </location>
</feature>
<name>A0ABR3ZBG4_9PEZI</name>
<evidence type="ECO:0000259" key="2">
    <source>
        <dbReference type="Pfam" id="PF07859"/>
    </source>
</evidence>
<dbReference type="InterPro" id="IPR050300">
    <property type="entry name" value="GDXG_lipolytic_enzyme"/>
</dbReference>
<proteinExistence type="predicted"/>
<organism evidence="3 4">
    <name type="scientific">Sporothrix stenoceras</name>
    <dbReference type="NCBI Taxonomy" id="5173"/>
    <lineage>
        <taxon>Eukaryota</taxon>
        <taxon>Fungi</taxon>
        <taxon>Dikarya</taxon>
        <taxon>Ascomycota</taxon>
        <taxon>Pezizomycotina</taxon>
        <taxon>Sordariomycetes</taxon>
        <taxon>Sordariomycetidae</taxon>
        <taxon>Ophiostomatales</taxon>
        <taxon>Ophiostomataceae</taxon>
        <taxon>Sporothrix</taxon>
    </lineage>
</organism>
<dbReference type="PANTHER" id="PTHR48081:SF8">
    <property type="entry name" value="ALPHA_BETA HYDROLASE FOLD-3 DOMAIN-CONTAINING PROTEIN-RELATED"/>
    <property type="match status" value="1"/>
</dbReference>